<proteinExistence type="predicted"/>
<accession>A0A1H5YLX6</accession>
<reference evidence="2" key="1">
    <citation type="submission" date="2016-10" db="EMBL/GenBank/DDBJ databases">
        <authorList>
            <person name="Varghese N."/>
            <person name="Submissions S."/>
        </authorList>
    </citation>
    <scope>NUCLEOTIDE SEQUENCE [LARGE SCALE GENOMIC DNA]</scope>
    <source>
        <strain evidence="2">DSM 22361</strain>
    </source>
</reference>
<sequence>MSNAGARVVRLACVVALLCLKTYPLESMRLRKSNFSASTSGGSLVPWDKSPIRNGILQQYRKMQLLFSALHRNL</sequence>
<organism evidence="1 2">
    <name type="scientific">Sphingobacterium lactis</name>
    <dbReference type="NCBI Taxonomy" id="797291"/>
    <lineage>
        <taxon>Bacteria</taxon>
        <taxon>Pseudomonadati</taxon>
        <taxon>Bacteroidota</taxon>
        <taxon>Sphingobacteriia</taxon>
        <taxon>Sphingobacteriales</taxon>
        <taxon>Sphingobacteriaceae</taxon>
        <taxon>Sphingobacterium</taxon>
    </lineage>
</organism>
<dbReference type="EMBL" id="FNUT01000006">
    <property type="protein sequence ID" value="SEG24642.1"/>
    <property type="molecule type" value="Genomic_DNA"/>
</dbReference>
<evidence type="ECO:0000313" key="1">
    <source>
        <dbReference type="EMBL" id="SEG24642.1"/>
    </source>
</evidence>
<dbReference type="Proteomes" id="UP000236731">
    <property type="component" value="Unassembled WGS sequence"/>
</dbReference>
<protein>
    <submittedName>
        <fullName evidence="1">Uncharacterized protein</fullName>
    </submittedName>
</protein>
<evidence type="ECO:0000313" key="2">
    <source>
        <dbReference type="Proteomes" id="UP000236731"/>
    </source>
</evidence>
<dbReference type="AlphaFoldDB" id="A0A1H5YLX6"/>
<keyword evidence="2" id="KW-1185">Reference proteome</keyword>
<name>A0A1H5YLX6_9SPHI</name>
<gene>
    <name evidence="1" type="ORF">SAMN05421877_10640</name>
</gene>